<evidence type="ECO:0000313" key="1">
    <source>
        <dbReference type="EMBL" id="JAH88009.1"/>
    </source>
</evidence>
<protein>
    <submittedName>
        <fullName evidence="1">Uncharacterized protein</fullName>
    </submittedName>
</protein>
<reference evidence="1" key="2">
    <citation type="journal article" date="2015" name="Fish Shellfish Immunol.">
        <title>Early steps in the European eel (Anguilla anguilla)-Vibrio vulnificus interaction in the gills: Role of the RtxA13 toxin.</title>
        <authorList>
            <person name="Callol A."/>
            <person name="Pajuelo D."/>
            <person name="Ebbesson L."/>
            <person name="Teles M."/>
            <person name="MacKenzie S."/>
            <person name="Amaro C."/>
        </authorList>
    </citation>
    <scope>NUCLEOTIDE SEQUENCE</scope>
</reference>
<accession>A0A0E9WC91</accession>
<reference evidence="1" key="1">
    <citation type="submission" date="2014-11" db="EMBL/GenBank/DDBJ databases">
        <authorList>
            <person name="Amaro Gonzalez C."/>
        </authorList>
    </citation>
    <scope>NUCLEOTIDE SEQUENCE</scope>
</reference>
<name>A0A0E9WC91_ANGAN</name>
<sequence length="44" mass="5173">MLNPSSSVPQNIIELKLKQTHTFKITQRACFIMFKIFVYKVKSN</sequence>
<dbReference type="EMBL" id="GBXM01020568">
    <property type="protein sequence ID" value="JAH88009.1"/>
    <property type="molecule type" value="Transcribed_RNA"/>
</dbReference>
<proteinExistence type="predicted"/>
<organism evidence="1">
    <name type="scientific">Anguilla anguilla</name>
    <name type="common">European freshwater eel</name>
    <name type="synonym">Muraena anguilla</name>
    <dbReference type="NCBI Taxonomy" id="7936"/>
    <lineage>
        <taxon>Eukaryota</taxon>
        <taxon>Metazoa</taxon>
        <taxon>Chordata</taxon>
        <taxon>Craniata</taxon>
        <taxon>Vertebrata</taxon>
        <taxon>Euteleostomi</taxon>
        <taxon>Actinopterygii</taxon>
        <taxon>Neopterygii</taxon>
        <taxon>Teleostei</taxon>
        <taxon>Anguilliformes</taxon>
        <taxon>Anguillidae</taxon>
        <taxon>Anguilla</taxon>
    </lineage>
</organism>
<dbReference type="AlphaFoldDB" id="A0A0E9WC91"/>